<gene>
    <name evidence="2" type="ORF">PHET_04534</name>
</gene>
<evidence type="ECO:0000313" key="3">
    <source>
        <dbReference type="Proteomes" id="UP000748531"/>
    </source>
</evidence>
<proteinExistence type="predicted"/>
<dbReference type="Proteomes" id="UP000748531">
    <property type="component" value="Unassembled WGS sequence"/>
</dbReference>
<dbReference type="OrthoDB" id="6249291at2759"/>
<keyword evidence="1" id="KW-0812">Transmembrane</keyword>
<sequence length="332" mass="37953">MEQTGLRLDHQRVMLHFPQSVEQSYRNPLFFCTSISDNTSHNLQMTVTSARAHRWTFDSYLQVERPISLNVQKAGWRQFSVADGGASLNFFVRWYCEHEFYGVNCDRHCNEFECGIGILYNQTDYLAPHVIHSEHYIPELFDPVCLKAPCVVFNIPKKAMVYEDVLRIAVDSFLIQRFLDAPYMDTQSSLKIANLLNSTFEIDEVKLADGRQMVTVSVGATLAGVPIAPISMRHILLEVSNASLLPLCIVKAQHETIPYSKSPAHRTTDDPNHHWLIVGFWIVLAMAVVLSCIIGVLIRKRQTAKRSELCQCQRLIADDQRSIHSIYRTDRQ</sequence>
<feature type="transmembrane region" description="Helical" evidence="1">
    <location>
        <begin position="275"/>
        <end position="298"/>
    </location>
</feature>
<dbReference type="AlphaFoldDB" id="A0A8J4TGD9"/>
<reference evidence="2" key="1">
    <citation type="submission" date="2019-05" db="EMBL/GenBank/DDBJ databases">
        <title>Annotation for the trematode Paragonimus heterotremus.</title>
        <authorList>
            <person name="Choi Y.-J."/>
        </authorList>
    </citation>
    <scope>NUCLEOTIDE SEQUENCE</scope>
    <source>
        <strain evidence="2">LC</strain>
    </source>
</reference>
<evidence type="ECO:0000256" key="1">
    <source>
        <dbReference type="SAM" id="Phobius"/>
    </source>
</evidence>
<name>A0A8J4TGD9_9TREM</name>
<evidence type="ECO:0000313" key="2">
    <source>
        <dbReference type="EMBL" id="KAF5402222.1"/>
    </source>
</evidence>
<organism evidence="2 3">
    <name type="scientific">Paragonimus heterotremus</name>
    <dbReference type="NCBI Taxonomy" id="100268"/>
    <lineage>
        <taxon>Eukaryota</taxon>
        <taxon>Metazoa</taxon>
        <taxon>Spiralia</taxon>
        <taxon>Lophotrochozoa</taxon>
        <taxon>Platyhelminthes</taxon>
        <taxon>Trematoda</taxon>
        <taxon>Digenea</taxon>
        <taxon>Plagiorchiida</taxon>
        <taxon>Troglotremata</taxon>
        <taxon>Troglotrematidae</taxon>
        <taxon>Paragonimus</taxon>
    </lineage>
</organism>
<comment type="caution">
    <text evidence="2">The sequence shown here is derived from an EMBL/GenBank/DDBJ whole genome shotgun (WGS) entry which is preliminary data.</text>
</comment>
<accession>A0A8J4TGD9</accession>
<dbReference type="EMBL" id="LUCH01001945">
    <property type="protein sequence ID" value="KAF5402222.1"/>
    <property type="molecule type" value="Genomic_DNA"/>
</dbReference>
<keyword evidence="1" id="KW-0472">Membrane</keyword>
<keyword evidence="3" id="KW-1185">Reference proteome</keyword>
<keyword evidence="1" id="KW-1133">Transmembrane helix</keyword>
<protein>
    <submittedName>
        <fullName evidence="2">Uncharacterized protein</fullName>
    </submittedName>
</protein>